<protein>
    <recommendedName>
        <fullName evidence="3">ubiquitinyl hydrolase 1</fullName>
        <ecNumber evidence="3">3.4.19.12</ecNumber>
    </recommendedName>
</protein>
<evidence type="ECO:0000256" key="4">
    <source>
        <dbReference type="ARBA" id="ARBA00022670"/>
    </source>
</evidence>
<reference evidence="11" key="1">
    <citation type="submission" date="2021-03" db="EMBL/GenBank/DDBJ databases">
        <title>Chromosome level genome of the anhydrobiotic midge Polypedilum vanderplanki.</title>
        <authorList>
            <person name="Yoshida Y."/>
            <person name="Kikawada T."/>
            <person name="Gusev O."/>
        </authorList>
    </citation>
    <scope>NUCLEOTIDE SEQUENCE</scope>
    <source>
        <strain evidence="11">NIAS01</strain>
        <tissue evidence="11">Whole body or cell culture</tissue>
    </source>
</reference>
<evidence type="ECO:0000256" key="2">
    <source>
        <dbReference type="ARBA" id="ARBA00006579"/>
    </source>
</evidence>
<proteinExistence type="inferred from homology"/>
<name>A0A9J6BXE6_POLVA</name>
<dbReference type="EC" id="3.4.19.12" evidence="3"/>
<feature type="active site" evidence="8">
    <location>
        <position position="254"/>
    </location>
</feature>
<dbReference type="GO" id="GO:0004843">
    <property type="term" value="F:cysteine-type deubiquitinase activity"/>
    <property type="evidence" value="ECO:0007669"/>
    <property type="project" value="UniProtKB-EC"/>
</dbReference>
<evidence type="ECO:0000256" key="8">
    <source>
        <dbReference type="PIRSR" id="PIRSR013503-1"/>
    </source>
</evidence>
<dbReference type="Pfam" id="PF10275">
    <property type="entry name" value="Peptidase_C65"/>
    <property type="match status" value="1"/>
</dbReference>
<dbReference type="Gene3D" id="1.20.1300.20">
    <property type="entry name" value="Peptidase C65 Otubain, subdomain 2"/>
    <property type="match status" value="1"/>
</dbReference>
<keyword evidence="6" id="KW-0378">Hydrolase</keyword>
<feature type="site" description="Interacts with free ubiquitin" evidence="9">
    <location>
        <position position="250"/>
    </location>
</feature>
<comment type="caution">
    <text evidence="11">The sequence shown here is derived from an EMBL/GenBank/DDBJ whole genome shotgun (WGS) entry which is preliminary data.</text>
</comment>
<keyword evidence="7" id="KW-0788">Thiol protease</keyword>
<accession>A0A9J6BXE6</accession>
<evidence type="ECO:0000313" key="12">
    <source>
        <dbReference type="Proteomes" id="UP001107558"/>
    </source>
</evidence>
<dbReference type="SUPFAM" id="SSF54001">
    <property type="entry name" value="Cysteine proteinases"/>
    <property type="match status" value="1"/>
</dbReference>
<evidence type="ECO:0000256" key="9">
    <source>
        <dbReference type="PIRSR" id="PIRSR013503-2"/>
    </source>
</evidence>
<dbReference type="InterPro" id="IPR016615">
    <property type="entry name" value="Otubain"/>
</dbReference>
<dbReference type="Proteomes" id="UP001107558">
    <property type="component" value="Chromosome 2"/>
</dbReference>
<keyword evidence="4" id="KW-0645">Protease</keyword>
<dbReference type="FunFam" id="1.20.1300.20:FF:000001">
    <property type="entry name" value="Ubiquitin thioesterase OTUB1"/>
    <property type="match status" value="1"/>
</dbReference>
<dbReference type="InterPro" id="IPR003323">
    <property type="entry name" value="OTU_dom"/>
</dbReference>
<comment type="catalytic activity">
    <reaction evidence="1">
        <text>Thiol-dependent hydrolysis of ester, thioester, amide, peptide and isopeptide bonds formed by the C-terminal Gly of ubiquitin (a 76-residue protein attached to proteins as an intracellular targeting signal).</text>
        <dbReference type="EC" id="3.4.19.12"/>
    </reaction>
</comment>
<dbReference type="GO" id="GO:0071108">
    <property type="term" value="P:protein K48-linked deubiquitination"/>
    <property type="evidence" value="ECO:0007669"/>
    <property type="project" value="TreeGrafter"/>
</dbReference>
<feature type="site" description="Interacts with free ubiquitin" evidence="9">
    <location>
        <position position="225"/>
    </location>
</feature>
<dbReference type="InterPro" id="IPR038765">
    <property type="entry name" value="Papain-like_cys_pep_sf"/>
</dbReference>
<keyword evidence="12" id="KW-1185">Reference proteome</keyword>
<dbReference type="InterPro" id="IPR019400">
    <property type="entry name" value="Peptidase_C65_otubain"/>
</dbReference>
<dbReference type="GO" id="GO:0043130">
    <property type="term" value="F:ubiquitin binding"/>
    <property type="evidence" value="ECO:0007669"/>
    <property type="project" value="TreeGrafter"/>
</dbReference>
<evidence type="ECO:0000256" key="3">
    <source>
        <dbReference type="ARBA" id="ARBA00012759"/>
    </source>
</evidence>
<evidence type="ECO:0000256" key="6">
    <source>
        <dbReference type="ARBA" id="ARBA00022801"/>
    </source>
</evidence>
<sequence>MDQNSEVNQDELIIKQQKEIEKEISEQFALISEQLPVDSLNNEYVDDPVYKQKVEDISKKYRFIRKVRPDGNCFYRGFGFTILEYLIKNKDEFTKFREIVEDSKAKLLQLNFPQFTIDDFYDTIMEVINRVEPKDDNQEIVLEELYKLFNEQAYSDYVVVYLRLITSGKLQEDADFYSNFIEGNYTSLSDFCKKEVEPMYKESDHIHIIAICAALGCAVRVEYMDRGSHTEVIAHDFPESTNNPPIFLLYRPNHYDILYK</sequence>
<dbReference type="InterPro" id="IPR042468">
    <property type="entry name" value="Peptidase_C65_otubain_sub1"/>
</dbReference>
<evidence type="ECO:0000256" key="7">
    <source>
        <dbReference type="ARBA" id="ARBA00022807"/>
    </source>
</evidence>
<feature type="site" description="Interacts with free ubiquitin" evidence="9">
    <location>
        <position position="255"/>
    </location>
</feature>
<dbReference type="PIRSF" id="PIRSF013503">
    <property type="entry name" value="Ubiquitin_thioesterase_Otubain"/>
    <property type="match status" value="1"/>
</dbReference>
<evidence type="ECO:0000313" key="11">
    <source>
        <dbReference type="EMBL" id="KAG5674564.1"/>
    </source>
</evidence>
<dbReference type="OrthoDB" id="18915at2759"/>
<dbReference type="EMBL" id="JADBJN010000002">
    <property type="protein sequence ID" value="KAG5674564.1"/>
    <property type="molecule type" value="Genomic_DNA"/>
</dbReference>
<feature type="domain" description="OTU" evidence="10">
    <location>
        <begin position="62"/>
        <end position="260"/>
    </location>
</feature>
<feature type="active site" description="Nucleophile" evidence="8">
    <location>
        <position position="73"/>
    </location>
</feature>
<dbReference type="InterPro" id="IPR042467">
    <property type="entry name" value="Peptidase_C65_otubain_sub2"/>
</dbReference>
<keyword evidence="5" id="KW-0833">Ubl conjugation pathway</keyword>
<gene>
    <name evidence="11" type="ORF">PVAND_004519</name>
</gene>
<feature type="site" description="Interacts with free ubiquitin" evidence="9">
    <location>
        <position position="209"/>
    </location>
</feature>
<dbReference type="PROSITE" id="PS50802">
    <property type="entry name" value="OTU"/>
    <property type="match status" value="1"/>
</dbReference>
<evidence type="ECO:0000256" key="5">
    <source>
        <dbReference type="ARBA" id="ARBA00022786"/>
    </source>
</evidence>
<dbReference type="PANTHER" id="PTHR12931:SF15">
    <property type="entry name" value="UBIQUITIN THIOESTERASE OTUBAIN-LIKE"/>
    <property type="match status" value="1"/>
</dbReference>
<feature type="active site" evidence="8">
    <location>
        <position position="70"/>
    </location>
</feature>
<organism evidence="11 12">
    <name type="scientific">Polypedilum vanderplanki</name>
    <name type="common">Sleeping chironomid midge</name>
    <dbReference type="NCBI Taxonomy" id="319348"/>
    <lineage>
        <taxon>Eukaryota</taxon>
        <taxon>Metazoa</taxon>
        <taxon>Ecdysozoa</taxon>
        <taxon>Arthropoda</taxon>
        <taxon>Hexapoda</taxon>
        <taxon>Insecta</taxon>
        <taxon>Pterygota</taxon>
        <taxon>Neoptera</taxon>
        <taxon>Endopterygota</taxon>
        <taxon>Diptera</taxon>
        <taxon>Nematocera</taxon>
        <taxon>Chironomoidea</taxon>
        <taxon>Chironomidae</taxon>
        <taxon>Chironominae</taxon>
        <taxon>Polypedilum</taxon>
        <taxon>Polypedilum</taxon>
    </lineage>
</organism>
<dbReference type="AlphaFoldDB" id="A0A9J6BXE6"/>
<dbReference type="GO" id="GO:0005634">
    <property type="term" value="C:nucleus"/>
    <property type="evidence" value="ECO:0007669"/>
    <property type="project" value="TreeGrafter"/>
</dbReference>
<dbReference type="Gene3D" id="3.30.200.60">
    <property type="entry name" value="Peptidase C65 Otubain, subdomain 1"/>
    <property type="match status" value="1"/>
</dbReference>
<comment type="similarity">
    <text evidence="2">Belongs to the peptidase C65 family.</text>
</comment>
<evidence type="ECO:0000259" key="10">
    <source>
        <dbReference type="PROSITE" id="PS50802"/>
    </source>
</evidence>
<feature type="site" description="Interacts with free ubiquitin" evidence="9">
    <location>
        <position position="223"/>
    </location>
</feature>
<dbReference type="GO" id="GO:0006508">
    <property type="term" value="P:proteolysis"/>
    <property type="evidence" value="ECO:0007669"/>
    <property type="project" value="UniProtKB-KW"/>
</dbReference>
<dbReference type="PANTHER" id="PTHR12931">
    <property type="entry name" value="UBIQUITIN THIOLESTERASE PROTEIN OTUB"/>
    <property type="match status" value="1"/>
</dbReference>
<evidence type="ECO:0000256" key="1">
    <source>
        <dbReference type="ARBA" id="ARBA00000707"/>
    </source>
</evidence>